<evidence type="ECO:0000256" key="5">
    <source>
        <dbReference type="ARBA" id="ARBA00061016"/>
    </source>
</evidence>
<dbReference type="PRINTS" id="PR00319">
    <property type="entry name" value="GPROTEINB"/>
</dbReference>
<dbReference type="CDD" id="cd00200">
    <property type="entry name" value="WD40"/>
    <property type="match status" value="1"/>
</dbReference>
<dbReference type="OrthoDB" id="10267436at2759"/>
<dbReference type="InterPro" id="IPR036322">
    <property type="entry name" value="WD40_repeat_dom_sf"/>
</dbReference>
<dbReference type="GO" id="GO:0007219">
    <property type="term" value="P:Notch signaling pathway"/>
    <property type="evidence" value="ECO:0007669"/>
    <property type="project" value="TreeGrafter"/>
</dbReference>
<dbReference type="InterPro" id="IPR001680">
    <property type="entry name" value="WD40_rpt"/>
</dbReference>
<feature type="repeat" description="WD" evidence="6">
    <location>
        <begin position="357"/>
        <end position="398"/>
    </location>
</feature>
<organism evidence="8">
    <name type="scientific">Saccoglossus kowalevskii</name>
    <name type="common">Acorn worm</name>
    <dbReference type="NCBI Taxonomy" id="10224"/>
    <lineage>
        <taxon>Eukaryota</taxon>
        <taxon>Metazoa</taxon>
        <taxon>Hemichordata</taxon>
        <taxon>Enteropneusta</taxon>
        <taxon>Harrimaniidae</taxon>
        <taxon>Saccoglossus</taxon>
    </lineage>
</organism>
<protein>
    <submittedName>
        <fullName evidence="8">Notchless protein-like 131</fullName>
    </submittedName>
</protein>
<proteinExistence type="evidence at transcript level"/>
<dbReference type="InterPro" id="IPR012972">
    <property type="entry name" value="NLE"/>
</dbReference>
<feature type="repeat" description="WD" evidence="6">
    <location>
        <begin position="146"/>
        <end position="187"/>
    </location>
</feature>
<comment type="subcellular location">
    <subcellularLocation>
        <location evidence="1">Nucleus</location>
        <location evidence="1">Nucleolus</location>
    </subcellularLocation>
</comment>
<dbReference type="Pfam" id="PF08154">
    <property type="entry name" value="NLE"/>
    <property type="match status" value="1"/>
</dbReference>
<feature type="repeat" description="WD" evidence="6">
    <location>
        <begin position="189"/>
        <end position="227"/>
    </location>
</feature>
<dbReference type="PRINTS" id="PR00320">
    <property type="entry name" value="GPROTEINBRPT"/>
</dbReference>
<feature type="domain" description="NLE" evidence="7">
    <location>
        <begin position="12"/>
        <end position="71"/>
    </location>
</feature>
<dbReference type="Pfam" id="PF00400">
    <property type="entry name" value="WD40"/>
    <property type="match status" value="7"/>
</dbReference>
<evidence type="ECO:0000313" key="8">
    <source>
        <dbReference type="EMBL" id="ALR88667.1"/>
    </source>
</evidence>
<keyword evidence="4" id="KW-0539">Nucleus</keyword>
<keyword evidence="2 6" id="KW-0853">WD repeat</keyword>
<feature type="repeat" description="WD" evidence="6">
    <location>
        <begin position="104"/>
        <end position="145"/>
    </location>
</feature>
<evidence type="ECO:0000256" key="6">
    <source>
        <dbReference type="PROSITE-ProRule" id="PRU00221"/>
    </source>
</evidence>
<dbReference type="InterPro" id="IPR015943">
    <property type="entry name" value="WD40/YVTN_repeat-like_dom_sf"/>
</dbReference>
<feature type="repeat" description="WD" evidence="6">
    <location>
        <begin position="441"/>
        <end position="474"/>
    </location>
</feature>
<dbReference type="GO" id="GO:0005730">
    <property type="term" value="C:nucleolus"/>
    <property type="evidence" value="ECO:0007669"/>
    <property type="project" value="UniProtKB-SubCell"/>
</dbReference>
<reference evidence="8" key="1">
    <citation type="journal article" date="2015" name="Nature">
        <title>Hemichordate genomes and deuterostome origins.</title>
        <authorList>
            <person name="Simakov O."/>
            <person name="Kawashima T."/>
            <person name="Marletaz F."/>
            <person name="Jenkins J."/>
            <person name="Koyanagi R."/>
            <person name="Mitros T."/>
            <person name="Hisata K."/>
            <person name="Bredeson J."/>
            <person name="Shoguchi E."/>
            <person name="Gyoja F."/>
            <person name="Yue J.X."/>
            <person name="Chen Y.C."/>
            <person name="Freeman R.M.Jr."/>
            <person name="Sasaki A."/>
            <person name="Hikosaka-Katayama T."/>
            <person name="Sato A."/>
            <person name="Fujie M."/>
            <person name="Baughman K.W."/>
            <person name="Levine J."/>
            <person name="Gonzalez P."/>
            <person name="Cameron C."/>
            <person name="Fritzenwanker J.H."/>
            <person name="Pani A.M."/>
            <person name="Goto H."/>
            <person name="Kanda M."/>
            <person name="Arakaki N."/>
            <person name="Yamasaki S."/>
            <person name="Qu J."/>
            <person name="Cree A."/>
            <person name="Ding Y."/>
            <person name="Dinh H.H."/>
            <person name="Dugan S."/>
            <person name="Holder M."/>
            <person name="Jhangiani S.N."/>
            <person name="Kovar C.L."/>
            <person name="Lee S.L."/>
            <person name="Lewis L.R."/>
            <person name="Morton D."/>
            <person name="Nazareth L.V."/>
            <person name="Okwuonu G."/>
            <person name="Santibanez J."/>
            <person name="Chen R."/>
            <person name="Richards S."/>
            <person name="Muzny D.M."/>
            <person name="Gillis A."/>
            <person name="Peshkin L."/>
            <person name="Wu M."/>
            <person name="Humphreys T."/>
            <person name="Su Y.H."/>
            <person name="Putnam N.H."/>
            <person name="Schmutz J."/>
            <person name="Fujiyama A."/>
            <person name="Yu J.K."/>
            <person name="Tagawa K."/>
            <person name="Worley K.C."/>
            <person name="Gibbs R.A."/>
            <person name="Kirschner M.W."/>
            <person name="Lowe C.J."/>
            <person name="Satoh N."/>
            <person name="Rokhsar D.S."/>
            <person name="Gerhart J."/>
        </authorList>
    </citation>
    <scope>NUCLEOTIDE SEQUENCE</scope>
</reference>
<feature type="repeat" description="WD" evidence="6">
    <location>
        <begin position="236"/>
        <end position="276"/>
    </location>
</feature>
<dbReference type="PANTHER" id="PTHR19848">
    <property type="entry name" value="WD40 REPEAT PROTEIN"/>
    <property type="match status" value="1"/>
</dbReference>
<dbReference type="PROSITE" id="PS50082">
    <property type="entry name" value="WD_REPEATS_2"/>
    <property type="match status" value="7"/>
</dbReference>
<dbReference type="SMART" id="SM00320">
    <property type="entry name" value="WD40"/>
    <property type="match status" value="8"/>
</dbReference>
<evidence type="ECO:0000259" key="7">
    <source>
        <dbReference type="Pfam" id="PF08154"/>
    </source>
</evidence>
<dbReference type="GO" id="GO:0000027">
    <property type="term" value="P:ribosomal large subunit assembly"/>
    <property type="evidence" value="ECO:0007669"/>
    <property type="project" value="TreeGrafter"/>
</dbReference>
<dbReference type="PROSITE" id="PS00678">
    <property type="entry name" value="WD_REPEATS_1"/>
    <property type="match status" value="3"/>
</dbReference>
<comment type="similarity">
    <text evidence="5">Belongs to the NLE1/RSA4 family.</text>
</comment>
<evidence type="ECO:0000256" key="1">
    <source>
        <dbReference type="ARBA" id="ARBA00004604"/>
    </source>
</evidence>
<dbReference type="AlphaFoldDB" id="A0A0U2K782"/>
<dbReference type="PROSITE" id="PS50294">
    <property type="entry name" value="WD_REPEATS_REGION"/>
    <property type="match status" value="6"/>
</dbReference>
<dbReference type="InterPro" id="IPR019775">
    <property type="entry name" value="WD40_repeat_CS"/>
</dbReference>
<dbReference type="PANTHER" id="PTHR19848:SF0">
    <property type="entry name" value="NOTCHLESS PROTEIN HOMOLOG 1"/>
    <property type="match status" value="1"/>
</dbReference>
<dbReference type="FunFam" id="2.130.10.10:FF:000092">
    <property type="entry name" value="notchless protein homolog"/>
    <property type="match status" value="1"/>
</dbReference>
<dbReference type="InterPro" id="IPR020472">
    <property type="entry name" value="WD40_PAC1"/>
</dbReference>
<name>A0A0U2K782_SACKO</name>
<keyword evidence="3" id="KW-0677">Repeat</keyword>
<feature type="repeat" description="WD" evidence="6">
    <location>
        <begin position="399"/>
        <end position="440"/>
    </location>
</feature>
<evidence type="ECO:0000256" key="3">
    <source>
        <dbReference type="ARBA" id="ARBA00022737"/>
    </source>
</evidence>
<dbReference type="SUPFAM" id="SSF50978">
    <property type="entry name" value="WD40 repeat-like"/>
    <property type="match status" value="1"/>
</dbReference>
<dbReference type="InterPro" id="IPR001632">
    <property type="entry name" value="WD40_G-protein_beta-like"/>
</dbReference>
<sequence length="474" mass="53086">MSSTEENGQRLLAQFVSEDGEITGTPFDLPININREKLQLVCNAVLQKEEKKPYSFFINDNEITSTLEEVLDKEKQETEKVLEIIYQPQAVFKVRAVTRCTSSIEGHAEAVISVAFSPNGRYLASGSGDTTVRFWDIYTETPQHTCRGHKHWVLSISWSPDGKKLASGCKNSQICIWDPETGKQLGKTLTGHRQWITWLCWQPLHLNSQCRHLASASKDCTVRIWDVVLCQTKLILSGHTHSVTCVKWGGSGLIYTSSQDRTIKVWRAEDGVLCRTLQGHGHWVNTLALSTDYVLRTGAYDPSKSSTSHQEEDVAQLAEDRYNSAKGSGPERLVSGSDDFTMYLWQPSEDKKSICRMTGHQQLINEVLFSPDTRIIASASFDKSVKLWDGKTGKYLSSLRGHVNSVYQIAWSADSRLLVSGSSDSTLKVWDITTKKISVDLPGHADEVYAVDWSPDGQRVASGGKDKLLKIWRK</sequence>
<dbReference type="EMBL" id="KT984270">
    <property type="protein sequence ID" value="ALR88667.1"/>
    <property type="molecule type" value="mRNA"/>
</dbReference>
<dbReference type="Gene3D" id="2.130.10.10">
    <property type="entry name" value="YVTN repeat-like/Quinoprotein amine dehydrogenase"/>
    <property type="match status" value="1"/>
</dbReference>
<evidence type="ECO:0000256" key="2">
    <source>
        <dbReference type="ARBA" id="ARBA00022574"/>
    </source>
</evidence>
<accession>A0A0U2K782</accession>
<evidence type="ECO:0000256" key="4">
    <source>
        <dbReference type="ARBA" id="ARBA00023242"/>
    </source>
</evidence>